<dbReference type="Proteomes" id="UP000241290">
    <property type="component" value="Genome"/>
</dbReference>
<organism evidence="1 2">
    <name type="scientific">Rhodococcus phage Finch</name>
    <dbReference type="NCBI Taxonomy" id="2094144"/>
    <lineage>
        <taxon>Viruses</taxon>
        <taxon>Duplodnaviria</taxon>
        <taxon>Heunggongvirae</taxon>
        <taxon>Uroviricota</taxon>
        <taxon>Caudoviricetes</taxon>
        <taxon>Finchvirus</taxon>
        <taxon>Finchvirus finch</taxon>
    </lineage>
</organism>
<keyword evidence="2" id="KW-1185">Reference proteome</keyword>
<reference evidence="2" key="1">
    <citation type="submission" date="2018-02" db="EMBL/GenBank/DDBJ databases">
        <authorList>
            <person name="Cohen D.B."/>
            <person name="Kent A.D."/>
        </authorList>
    </citation>
    <scope>NUCLEOTIDE SEQUENCE [LARGE SCALE GENOMIC DNA]</scope>
</reference>
<gene>
    <name evidence="1" type="primary">144</name>
    <name evidence="1" type="ORF">SEA_FINCH_144</name>
</gene>
<evidence type="ECO:0000313" key="2">
    <source>
        <dbReference type="Proteomes" id="UP000241290"/>
    </source>
</evidence>
<accession>A0A2P1JXQ5</accession>
<sequence>MTDQEKTRVVVTFFKPADGGVERMHAFGPFTELKAMDVKADLLQDFDERGLDGDYFTAKVAPLQDYPDDERLFLP</sequence>
<evidence type="ECO:0000313" key="1">
    <source>
        <dbReference type="EMBL" id="AVO25074.1"/>
    </source>
</evidence>
<dbReference type="RefSeq" id="YP_010059166.1">
    <property type="nucleotide sequence ID" value="NC_054724.1"/>
</dbReference>
<dbReference type="EMBL" id="MG962366">
    <property type="protein sequence ID" value="AVO25074.1"/>
    <property type="molecule type" value="Genomic_DNA"/>
</dbReference>
<name>A0A2P1JXQ5_9CAUD</name>
<dbReference type="KEGG" id="vg:64766397"/>
<dbReference type="GeneID" id="64766397"/>
<protein>
    <submittedName>
        <fullName evidence="1">Uncharacterized protein</fullName>
    </submittedName>
</protein>
<proteinExistence type="predicted"/>